<name>A0A1X7I4T9_9BACT</name>
<feature type="region of interest" description="Disordered" evidence="1">
    <location>
        <begin position="1"/>
        <end position="23"/>
    </location>
</feature>
<dbReference type="Proteomes" id="UP000193804">
    <property type="component" value="Unassembled WGS sequence"/>
</dbReference>
<feature type="compositionally biased region" description="Basic and acidic residues" evidence="1">
    <location>
        <begin position="13"/>
        <end position="23"/>
    </location>
</feature>
<evidence type="ECO:0000256" key="1">
    <source>
        <dbReference type="SAM" id="MobiDB-lite"/>
    </source>
</evidence>
<evidence type="ECO:0000313" key="2">
    <source>
        <dbReference type="EMBL" id="SMG09447.1"/>
    </source>
</evidence>
<gene>
    <name evidence="2" type="ORF">SAMN05661096_00215</name>
</gene>
<keyword evidence="3" id="KW-1185">Reference proteome</keyword>
<accession>A0A1X7I4T9</accession>
<sequence>MQGMAGTGASDGKPPRDLPDWNHARDSWLNDSTMARENDFNKFAEVSGWYPFYEIQLANGNILIYLANTLYQEKRQI</sequence>
<evidence type="ECO:0000313" key="3">
    <source>
        <dbReference type="Proteomes" id="UP000193804"/>
    </source>
</evidence>
<reference evidence="3" key="1">
    <citation type="submission" date="2017-04" db="EMBL/GenBank/DDBJ databases">
        <authorList>
            <person name="Varghese N."/>
            <person name="Submissions S."/>
        </authorList>
    </citation>
    <scope>NUCLEOTIDE SEQUENCE [LARGE SCALE GENOMIC DNA]</scope>
    <source>
        <strain evidence="3">DSM 4125</strain>
    </source>
</reference>
<dbReference type="EMBL" id="FXAW01000001">
    <property type="protein sequence ID" value="SMG09447.1"/>
    <property type="molecule type" value="Genomic_DNA"/>
</dbReference>
<proteinExistence type="predicted"/>
<dbReference type="STRING" id="1028.SAMN05661096_00215"/>
<organism evidence="2 3">
    <name type="scientific">Marivirga sericea</name>
    <dbReference type="NCBI Taxonomy" id="1028"/>
    <lineage>
        <taxon>Bacteria</taxon>
        <taxon>Pseudomonadati</taxon>
        <taxon>Bacteroidota</taxon>
        <taxon>Cytophagia</taxon>
        <taxon>Cytophagales</taxon>
        <taxon>Marivirgaceae</taxon>
        <taxon>Marivirga</taxon>
    </lineage>
</organism>
<dbReference type="AlphaFoldDB" id="A0A1X7I4T9"/>
<protein>
    <submittedName>
        <fullName evidence="2">Uncharacterized protein</fullName>
    </submittedName>
</protein>